<dbReference type="EMBL" id="OZ034815">
    <property type="protein sequence ID" value="CAL1369821.1"/>
    <property type="molecule type" value="Genomic_DNA"/>
</dbReference>
<evidence type="ECO:0000313" key="3">
    <source>
        <dbReference type="EMBL" id="CAL1369821.1"/>
    </source>
</evidence>
<reference evidence="3 4" key="1">
    <citation type="submission" date="2024-04" db="EMBL/GenBank/DDBJ databases">
        <authorList>
            <person name="Fracassetti M."/>
        </authorList>
    </citation>
    <scope>NUCLEOTIDE SEQUENCE [LARGE SCALE GENOMIC DNA]</scope>
</reference>
<proteinExistence type="predicted"/>
<evidence type="ECO:0008006" key="5">
    <source>
        <dbReference type="Google" id="ProtNLM"/>
    </source>
</evidence>
<dbReference type="Proteomes" id="UP001497516">
    <property type="component" value="Chromosome 2"/>
</dbReference>
<dbReference type="PANTHER" id="PTHR44259:SF93">
    <property type="entry name" value="PROTEIN, PUTATIVE (DUF295)-RELATED"/>
    <property type="match status" value="1"/>
</dbReference>
<protein>
    <recommendedName>
        <fullName evidence="5">DUF295 domain-containing protein</fullName>
    </recommendedName>
</protein>
<dbReference type="InterPro" id="IPR050942">
    <property type="entry name" value="F-box_BR-signaling"/>
</dbReference>
<feature type="domain" description="F-box" evidence="1">
    <location>
        <begin position="11"/>
        <end position="51"/>
    </location>
</feature>
<evidence type="ECO:0000259" key="2">
    <source>
        <dbReference type="Pfam" id="PF03478"/>
    </source>
</evidence>
<dbReference type="PANTHER" id="PTHR44259">
    <property type="entry name" value="OS07G0183000 PROTEIN-RELATED"/>
    <property type="match status" value="1"/>
</dbReference>
<dbReference type="InterPro" id="IPR036047">
    <property type="entry name" value="F-box-like_dom_sf"/>
</dbReference>
<dbReference type="SUPFAM" id="SSF81383">
    <property type="entry name" value="F-box domain"/>
    <property type="match status" value="1"/>
</dbReference>
<dbReference type="InterPro" id="IPR001810">
    <property type="entry name" value="F-box_dom"/>
</dbReference>
<dbReference type="Gene3D" id="1.20.1280.50">
    <property type="match status" value="1"/>
</dbReference>
<dbReference type="AlphaFoldDB" id="A0AAV2D933"/>
<accession>A0AAV2D933</accession>
<evidence type="ECO:0000259" key="1">
    <source>
        <dbReference type="Pfam" id="PF00646"/>
    </source>
</evidence>
<dbReference type="Pfam" id="PF00646">
    <property type="entry name" value="F-box"/>
    <property type="match status" value="1"/>
</dbReference>
<name>A0AAV2D933_9ROSI</name>
<organism evidence="3 4">
    <name type="scientific">Linum trigynum</name>
    <dbReference type="NCBI Taxonomy" id="586398"/>
    <lineage>
        <taxon>Eukaryota</taxon>
        <taxon>Viridiplantae</taxon>
        <taxon>Streptophyta</taxon>
        <taxon>Embryophyta</taxon>
        <taxon>Tracheophyta</taxon>
        <taxon>Spermatophyta</taxon>
        <taxon>Magnoliopsida</taxon>
        <taxon>eudicotyledons</taxon>
        <taxon>Gunneridae</taxon>
        <taxon>Pentapetalae</taxon>
        <taxon>rosids</taxon>
        <taxon>fabids</taxon>
        <taxon>Malpighiales</taxon>
        <taxon>Linaceae</taxon>
        <taxon>Linum</taxon>
    </lineage>
</organism>
<dbReference type="InterPro" id="IPR005174">
    <property type="entry name" value="KIB1-4_b-propeller"/>
</dbReference>
<keyword evidence="4" id="KW-1185">Reference proteome</keyword>
<dbReference type="Pfam" id="PF03478">
    <property type="entry name" value="Beta-prop_KIB1-4"/>
    <property type="match status" value="1"/>
</dbReference>
<gene>
    <name evidence="3" type="ORF">LTRI10_LOCUS12231</name>
</gene>
<feature type="domain" description="KIB1-4 beta-propeller" evidence="2">
    <location>
        <begin position="86"/>
        <end position="372"/>
    </location>
</feature>
<sequence>MAEETGSRDWAWLPDHILESILKNLVSLQDYLWFSTVCKPWHAAAKSQKRRRIATSPQKQVPLLLVPTQDRSHERRSLYCATRGDKLLPTKLRIPWQYRRCCGSSHGWLAFEEDDFGITLYNPLTGARISLPVTRSSNNFRTIEYHRRKSQYLAKKVVLSADPSTHPQDYMVAAVLKYDVFRTLVVIRPGRDDQNWTQFTQWTNWTYLQGWPLLAELIIHEGDWVYATGDGGVLARANVEGVGTADYQPRLELVVPKWCNPLPTMALHYIVEPSRGDELLMIVRWFENIGNKYGVVTRVTNDIKVFKLVRGGGSSFLEVEDLNGDAVFIGDSHSVAIPTTEFEGCEADTVYYTEDHEDVAHNYDQDDIGKFNIKNKRFKGKKFRTHHVLSKAPNSEMPHPIWIFPTLKQS</sequence>
<evidence type="ECO:0000313" key="4">
    <source>
        <dbReference type="Proteomes" id="UP001497516"/>
    </source>
</evidence>